<dbReference type="SUPFAM" id="SSF46785">
    <property type="entry name" value="Winged helix' DNA-binding domain"/>
    <property type="match status" value="1"/>
</dbReference>
<organism evidence="6 7">
    <name type="scientific">Patulibacter medicamentivorans</name>
    <dbReference type="NCBI Taxonomy" id="1097667"/>
    <lineage>
        <taxon>Bacteria</taxon>
        <taxon>Bacillati</taxon>
        <taxon>Actinomycetota</taxon>
        <taxon>Thermoleophilia</taxon>
        <taxon>Solirubrobacterales</taxon>
        <taxon>Patulibacteraceae</taxon>
        <taxon>Patulibacter</taxon>
    </lineage>
</organism>
<evidence type="ECO:0000313" key="6">
    <source>
        <dbReference type="EMBL" id="EHN12267.1"/>
    </source>
</evidence>
<dbReference type="GO" id="GO:0032993">
    <property type="term" value="C:protein-DNA complex"/>
    <property type="evidence" value="ECO:0007669"/>
    <property type="project" value="TreeGrafter"/>
</dbReference>
<dbReference type="Gene3D" id="3.40.190.10">
    <property type="entry name" value="Periplasmic binding protein-like II"/>
    <property type="match status" value="2"/>
</dbReference>
<dbReference type="PRINTS" id="PR00039">
    <property type="entry name" value="HTHLYSR"/>
</dbReference>
<evidence type="ECO:0000256" key="1">
    <source>
        <dbReference type="ARBA" id="ARBA00009437"/>
    </source>
</evidence>
<dbReference type="PANTHER" id="PTHR30346:SF17">
    <property type="entry name" value="LYSR FAMILY TRANSCRIPTIONAL REGULATOR"/>
    <property type="match status" value="1"/>
</dbReference>
<dbReference type="InterPro" id="IPR036390">
    <property type="entry name" value="WH_DNA-bd_sf"/>
</dbReference>
<sequence>MDVSTRALRTFAILAEELHFGRAAERLGVAQPAVSQQLQRLESAIGVRLVDRSGRRVVLTDAGEAFLPEAIRAVESAGRASDAARSAWRGELGILRIGLTAGTPSEGMVSLLREHAARWPDVTVQIRERPQTQVLAGIADGTLDVGVVAGSVAPHTDPSILFTVVCRERVAVALHAEHPLAGRRSLSTCELTGESFSLIARDAMVGQVLRVEGICARAGFDPTAYAEVHDVATQLAMVGTGRCIAVVADGARRHAPDDVVLVPLEDATPVSTFLAYRDRSLSRALRTFLTLAPEVHVDAAASALPA</sequence>
<comment type="similarity">
    <text evidence="1">Belongs to the LysR transcriptional regulatory family.</text>
</comment>
<evidence type="ECO:0000256" key="2">
    <source>
        <dbReference type="ARBA" id="ARBA00023015"/>
    </source>
</evidence>
<dbReference type="InterPro" id="IPR036388">
    <property type="entry name" value="WH-like_DNA-bd_sf"/>
</dbReference>
<protein>
    <submittedName>
        <fullName evidence="6">Transcriptional regulator LysR family</fullName>
    </submittedName>
</protein>
<keyword evidence="3" id="KW-0238">DNA-binding</keyword>
<dbReference type="Pfam" id="PF00126">
    <property type="entry name" value="HTH_1"/>
    <property type="match status" value="1"/>
</dbReference>
<dbReference type="GO" id="GO:0003700">
    <property type="term" value="F:DNA-binding transcription factor activity"/>
    <property type="evidence" value="ECO:0007669"/>
    <property type="project" value="InterPro"/>
</dbReference>
<dbReference type="AlphaFoldDB" id="H0E257"/>
<dbReference type="SUPFAM" id="SSF53850">
    <property type="entry name" value="Periplasmic binding protein-like II"/>
    <property type="match status" value="1"/>
</dbReference>
<dbReference type="Pfam" id="PF03466">
    <property type="entry name" value="LysR_substrate"/>
    <property type="match status" value="1"/>
</dbReference>
<keyword evidence="2" id="KW-0805">Transcription regulation</keyword>
<dbReference type="Gene3D" id="1.10.10.10">
    <property type="entry name" value="Winged helix-like DNA-binding domain superfamily/Winged helix DNA-binding domain"/>
    <property type="match status" value="1"/>
</dbReference>
<name>H0E257_9ACTN</name>
<feature type="domain" description="HTH lysR-type" evidence="5">
    <location>
        <begin position="1"/>
        <end position="60"/>
    </location>
</feature>
<dbReference type="RefSeq" id="WP_007571309.1">
    <property type="nucleotide sequence ID" value="NZ_AGUD01000039.1"/>
</dbReference>
<dbReference type="EMBL" id="AGUD01000039">
    <property type="protein sequence ID" value="EHN12267.1"/>
    <property type="molecule type" value="Genomic_DNA"/>
</dbReference>
<evidence type="ECO:0000256" key="3">
    <source>
        <dbReference type="ARBA" id="ARBA00023125"/>
    </source>
</evidence>
<dbReference type="InterPro" id="IPR005119">
    <property type="entry name" value="LysR_subst-bd"/>
</dbReference>
<gene>
    <name evidence="6" type="ORF">PAI11_08700</name>
</gene>
<dbReference type="PROSITE" id="PS50931">
    <property type="entry name" value="HTH_LYSR"/>
    <property type="match status" value="1"/>
</dbReference>
<proteinExistence type="inferred from homology"/>
<dbReference type="FunFam" id="1.10.10.10:FF:000001">
    <property type="entry name" value="LysR family transcriptional regulator"/>
    <property type="match status" value="1"/>
</dbReference>
<dbReference type="GO" id="GO:0003677">
    <property type="term" value="F:DNA binding"/>
    <property type="evidence" value="ECO:0007669"/>
    <property type="project" value="UniProtKB-KW"/>
</dbReference>
<dbReference type="PANTHER" id="PTHR30346">
    <property type="entry name" value="TRANSCRIPTIONAL DUAL REGULATOR HCAR-RELATED"/>
    <property type="match status" value="1"/>
</dbReference>
<dbReference type="Proteomes" id="UP000005143">
    <property type="component" value="Unassembled WGS sequence"/>
</dbReference>
<keyword evidence="4" id="KW-0804">Transcription</keyword>
<dbReference type="InterPro" id="IPR000847">
    <property type="entry name" value="LysR_HTH_N"/>
</dbReference>
<comment type="caution">
    <text evidence="6">The sequence shown here is derived from an EMBL/GenBank/DDBJ whole genome shotgun (WGS) entry which is preliminary data.</text>
</comment>
<keyword evidence="7" id="KW-1185">Reference proteome</keyword>
<reference evidence="6 7" key="1">
    <citation type="journal article" date="2013" name="Biodegradation">
        <title>Quantitative proteomic analysis of ibuprofen-degrading Patulibacter sp. strain I11.</title>
        <authorList>
            <person name="Almeida B."/>
            <person name="Kjeldal H."/>
            <person name="Lolas I."/>
            <person name="Knudsen A.D."/>
            <person name="Carvalho G."/>
            <person name="Nielsen K.L."/>
            <person name="Barreto Crespo M.T."/>
            <person name="Stensballe A."/>
            <person name="Nielsen J.L."/>
        </authorList>
    </citation>
    <scope>NUCLEOTIDE SEQUENCE [LARGE SCALE GENOMIC DNA]</scope>
    <source>
        <strain evidence="6 7">I11</strain>
    </source>
</reference>
<dbReference type="CDD" id="cd08414">
    <property type="entry name" value="PBP2_LTTR_aromatics_like"/>
    <property type="match status" value="1"/>
</dbReference>
<evidence type="ECO:0000313" key="7">
    <source>
        <dbReference type="Proteomes" id="UP000005143"/>
    </source>
</evidence>
<evidence type="ECO:0000259" key="5">
    <source>
        <dbReference type="PROSITE" id="PS50931"/>
    </source>
</evidence>
<evidence type="ECO:0000256" key="4">
    <source>
        <dbReference type="ARBA" id="ARBA00023163"/>
    </source>
</evidence>
<dbReference type="OrthoDB" id="79118at2"/>
<accession>H0E257</accession>